<evidence type="ECO:0000259" key="5">
    <source>
        <dbReference type="PROSITE" id="PS51203"/>
    </source>
</evidence>
<dbReference type="InterPro" id="IPR019734">
    <property type="entry name" value="TPR_rpt"/>
</dbReference>
<keyword evidence="1" id="KW-0677">Repeat</keyword>
<feature type="region of interest" description="Disordered" evidence="4">
    <location>
        <begin position="345"/>
        <end position="369"/>
    </location>
</feature>
<evidence type="ECO:0000256" key="2">
    <source>
        <dbReference type="ARBA" id="ARBA00022803"/>
    </source>
</evidence>
<evidence type="ECO:0000256" key="1">
    <source>
        <dbReference type="ARBA" id="ARBA00022737"/>
    </source>
</evidence>
<gene>
    <name evidence="6" type="ORF">ACAT0790_LOCUS50537</name>
</gene>
<feature type="domain" description="CS" evidence="5">
    <location>
        <begin position="612"/>
        <end position="717"/>
    </location>
</feature>
<dbReference type="SUPFAM" id="SSF49764">
    <property type="entry name" value="HSP20-like chaperones"/>
    <property type="match status" value="2"/>
</dbReference>
<dbReference type="PANTHER" id="PTHR22904:SF523">
    <property type="entry name" value="STRESS-INDUCED-PHOSPHOPROTEIN 1"/>
    <property type="match status" value="1"/>
</dbReference>
<proteinExistence type="predicted"/>
<dbReference type="InterPro" id="IPR008978">
    <property type="entry name" value="HSP20-like_chaperone"/>
</dbReference>
<feature type="compositionally biased region" description="Basic and acidic residues" evidence="4">
    <location>
        <begin position="746"/>
        <end position="759"/>
    </location>
</feature>
<dbReference type="Gene3D" id="1.25.40.10">
    <property type="entry name" value="Tetratricopeptide repeat domain"/>
    <property type="match status" value="1"/>
</dbReference>
<dbReference type="AlphaFoldDB" id="A0A7S1WKX1"/>
<sequence>MALAVAPDAGFWEGRVYKLREFKCSPATGSSKGVSFAQTMSHMKLRYVLKPEVASFGEADFTVEMSSWELKVKVEGKPELDAHLTALNGALCADIRRDLSWWAIEKEANGSTVFVAKLAKKEHKAWTTVWKMGTSQQRKNHFAWNTSQKAQIKKAEEVAFKVKPGKPGEKDSFFISREAVCAALEDGQDEQTAIIRIHFDKQALEKACESVCLGNLFALDVMERFLKVYIRGDERSPIMLGELQGKVIPEKTKWEIVKAVAPPEPEEEDEQGQPIQPQKPALRPHQQGQKLGQANVPQYVSCLQVTLTKAKPSSKPWPKIINENVLALERESAPMIEELQAKAVTRAPSPDRTNWTPQDHTKENKAKGDNCFKNGEWRDGSVFYTRAINNTPEDHKLYSNRSACYAKLKKWDKALKDAEKCISLNSSWPKAYFRQGQALRGLQRWEDAINSFKEGRFREPKNPDWAKEIDKTEDERDKWDEEMREMRRLKREADMTTELNEATVVAEREAMITVAEQAMKAGKTRKEAGELAMKGAELAKQRVHEMANQKKKAMMVEDDKEIDEPTPYRIVKEDGSIHPKGFAHTDKGMYFMGMVLMNADREPANQPWVEVRHPGRLRWSQGCAQLRLKVTLPPSIKNASELEVRLTSTSLFIGTYGDTDPIIIGDFERKVDPEGENYSWFLVPEEHPPILEMCLDKDPAEVYQTFSYGTLLWSRLFTDDVPLGEGLFEADLTDLPPQLLEKFRKEQADANQRSVDERNRRKKMTEEEIMEETARNWNDEFGRHNMPHRLDTNEDKMIESMKYGQK</sequence>
<evidence type="ECO:0000256" key="3">
    <source>
        <dbReference type="PROSITE-ProRule" id="PRU00339"/>
    </source>
</evidence>
<dbReference type="GO" id="GO:0051879">
    <property type="term" value="F:Hsp90 protein binding"/>
    <property type="evidence" value="ECO:0007669"/>
    <property type="project" value="TreeGrafter"/>
</dbReference>
<feature type="region of interest" description="Disordered" evidence="4">
    <location>
        <begin position="262"/>
        <end position="290"/>
    </location>
</feature>
<reference evidence="6" key="1">
    <citation type="submission" date="2021-01" db="EMBL/GenBank/DDBJ databases">
        <authorList>
            <person name="Corre E."/>
            <person name="Pelletier E."/>
            <person name="Niang G."/>
            <person name="Scheremetjew M."/>
            <person name="Finn R."/>
            <person name="Kale V."/>
            <person name="Holt S."/>
            <person name="Cochrane G."/>
            <person name="Meng A."/>
            <person name="Brown T."/>
            <person name="Cohen L."/>
        </authorList>
    </citation>
    <scope>NUCLEOTIDE SEQUENCE</scope>
    <source>
        <strain evidence="6">OF101</strain>
    </source>
</reference>
<feature type="repeat" description="TPR" evidence="3">
    <location>
        <begin position="429"/>
        <end position="462"/>
    </location>
</feature>
<evidence type="ECO:0000313" key="6">
    <source>
        <dbReference type="EMBL" id="CAD9173768.1"/>
    </source>
</evidence>
<name>A0A7S1WKX1_ALECA</name>
<dbReference type="Gene3D" id="2.60.40.790">
    <property type="match status" value="2"/>
</dbReference>
<dbReference type="Pfam" id="PF04969">
    <property type="entry name" value="CS"/>
    <property type="match status" value="3"/>
</dbReference>
<accession>A0A7S1WKX1</accession>
<dbReference type="SUPFAM" id="SSF48452">
    <property type="entry name" value="TPR-like"/>
    <property type="match status" value="1"/>
</dbReference>
<dbReference type="PANTHER" id="PTHR22904">
    <property type="entry name" value="TPR REPEAT CONTAINING PROTEIN"/>
    <property type="match status" value="1"/>
</dbReference>
<organism evidence="6">
    <name type="scientific">Alexandrium catenella</name>
    <name type="common">Red tide dinoflagellate</name>
    <name type="synonym">Gonyaulax catenella</name>
    <dbReference type="NCBI Taxonomy" id="2925"/>
    <lineage>
        <taxon>Eukaryota</taxon>
        <taxon>Sar</taxon>
        <taxon>Alveolata</taxon>
        <taxon>Dinophyceae</taxon>
        <taxon>Gonyaulacales</taxon>
        <taxon>Pyrocystaceae</taxon>
        <taxon>Alexandrium</taxon>
    </lineage>
</organism>
<keyword evidence="2 3" id="KW-0802">TPR repeat</keyword>
<dbReference type="PROSITE" id="PS50005">
    <property type="entry name" value="TPR"/>
    <property type="match status" value="1"/>
</dbReference>
<dbReference type="PROSITE" id="PS51203">
    <property type="entry name" value="CS"/>
    <property type="match status" value="1"/>
</dbReference>
<dbReference type="InterPro" id="IPR007052">
    <property type="entry name" value="CS_dom"/>
</dbReference>
<dbReference type="EMBL" id="HBGE01084815">
    <property type="protein sequence ID" value="CAD9173768.1"/>
    <property type="molecule type" value="Transcribed_RNA"/>
</dbReference>
<evidence type="ECO:0000256" key="4">
    <source>
        <dbReference type="SAM" id="MobiDB-lite"/>
    </source>
</evidence>
<dbReference type="InterPro" id="IPR011990">
    <property type="entry name" value="TPR-like_helical_dom_sf"/>
</dbReference>
<feature type="region of interest" description="Disordered" evidence="4">
    <location>
        <begin position="746"/>
        <end position="806"/>
    </location>
</feature>
<feature type="compositionally biased region" description="Basic and acidic residues" evidence="4">
    <location>
        <begin position="772"/>
        <end position="799"/>
    </location>
</feature>
<feature type="compositionally biased region" description="Basic and acidic residues" evidence="4">
    <location>
        <begin position="359"/>
        <end position="369"/>
    </location>
</feature>
<dbReference type="SMART" id="SM00028">
    <property type="entry name" value="TPR"/>
    <property type="match status" value="3"/>
</dbReference>
<protein>
    <recommendedName>
        <fullName evidence="5">CS domain-containing protein</fullName>
    </recommendedName>
</protein>